<evidence type="ECO:0000313" key="2">
    <source>
        <dbReference type="EMBL" id="MEQ2234746.1"/>
    </source>
</evidence>
<reference evidence="2 3" key="1">
    <citation type="submission" date="2021-06" db="EMBL/GenBank/DDBJ databases">
        <authorList>
            <person name="Palmer J.M."/>
        </authorList>
    </citation>
    <scope>NUCLEOTIDE SEQUENCE [LARGE SCALE GENOMIC DNA]</scope>
    <source>
        <strain evidence="3">if_2019</strain>
        <tissue evidence="2">Muscle</tissue>
    </source>
</reference>
<dbReference type="PANTHER" id="PTHR13578">
    <property type="entry name" value="ADDITIONAL SEX COMBS LIKE PROTEIN ASXL"/>
    <property type="match status" value="1"/>
</dbReference>
<dbReference type="Proteomes" id="UP001482620">
    <property type="component" value="Unassembled WGS sequence"/>
</dbReference>
<name>A0ABV0TQG8_9TELE</name>
<keyword evidence="3" id="KW-1185">Reference proteome</keyword>
<dbReference type="PANTHER" id="PTHR13578:SF19">
    <property type="entry name" value="POLYCOMB GROUP PROTEIN ASXL1"/>
    <property type="match status" value="1"/>
</dbReference>
<dbReference type="EMBL" id="JAHRIQ010041027">
    <property type="protein sequence ID" value="MEQ2234746.1"/>
    <property type="molecule type" value="Genomic_DNA"/>
</dbReference>
<sequence>MLNVTMMLECIHVEQYNWICIAVECLPSSTQYFFTYFVLGPMKRSRGGVDIDFETPGSILVNTNIRALINVRTFSAFPLHSQQQLLQLLPEVDRQIGPDGMARLSTSALNNEFFTHASQSWKERLAEGNLIKWGTL</sequence>
<dbReference type="InterPro" id="IPR028020">
    <property type="entry name" value="ASX_DEUBAD_dom"/>
</dbReference>
<gene>
    <name evidence="2" type="primary">ASXL1</name>
    <name evidence="2" type="ORF">ILYODFUR_034571</name>
</gene>
<comment type="caution">
    <text evidence="2">The sequence shown here is derived from an EMBL/GenBank/DDBJ whole genome shotgun (WGS) entry which is preliminary data.</text>
</comment>
<dbReference type="InterPro" id="IPR024811">
    <property type="entry name" value="ASX/ASX-like"/>
</dbReference>
<organism evidence="2 3">
    <name type="scientific">Ilyodon furcidens</name>
    <name type="common">goldbreast splitfin</name>
    <dbReference type="NCBI Taxonomy" id="33524"/>
    <lineage>
        <taxon>Eukaryota</taxon>
        <taxon>Metazoa</taxon>
        <taxon>Chordata</taxon>
        <taxon>Craniata</taxon>
        <taxon>Vertebrata</taxon>
        <taxon>Euteleostomi</taxon>
        <taxon>Actinopterygii</taxon>
        <taxon>Neopterygii</taxon>
        <taxon>Teleostei</taxon>
        <taxon>Neoteleostei</taxon>
        <taxon>Acanthomorphata</taxon>
        <taxon>Ovalentaria</taxon>
        <taxon>Atherinomorphae</taxon>
        <taxon>Cyprinodontiformes</taxon>
        <taxon>Goodeidae</taxon>
        <taxon>Ilyodon</taxon>
    </lineage>
</organism>
<evidence type="ECO:0000313" key="3">
    <source>
        <dbReference type="Proteomes" id="UP001482620"/>
    </source>
</evidence>
<dbReference type="Pfam" id="PF13919">
    <property type="entry name" value="ASXH"/>
    <property type="match status" value="1"/>
</dbReference>
<proteinExistence type="predicted"/>
<evidence type="ECO:0000259" key="1">
    <source>
        <dbReference type="Pfam" id="PF13919"/>
    </source>
</evidence>
<protein>
    <submittedName>
        <fullName evidence="2">Polycomb group protein asxl1</fullName>
    </submittedName>
</protein>
<feature type="domain" description="ASX DEUBAD" evidence="1">
    <location>
        <begin position="48"/>
        <end position="130"/>
    </location>
</feature>
<accession>A0ABV0TQG8</accession>